<gene>
    <name evidence="1" type="ORF">SAMN05443636_2754</name>
</gene>
<dbReference type="AlphaFoldDB" id="A0A1M5TLF6"/>
<reference evidence="1 2" key="1">
    <citation type="submission" date="2016-11" db="EMBL/GenBank/DDBJ databases">
        <authorList>
            <person name="Jaros S."/>
            <person name="Januszkiewicz K."/>
            <person name="Wedrychowicz H."/>
        </authorList>
    </citation>
    <scope>NUCLEOTIDE SEQUENCE [LARGE SCALE GENOMIC DNA]</scope>
    <source>
        <strain evidence="1 2">DSM 9297</strain>
    </source>
</reference>
<name>A0A1M5TLF6_9EURY</name>
<accession>A0A1M5TLF6</accession>
<dbReference type="RefSeq" id="WP_073310578.1">
    <property type="nucleotide sequence ID" value="NZ_FQWV01000008.1"/>
</dbReference>
<organism evidence="1 2">
    <name type="scientific">Halobaculum gomorrense</name>
    <dbReference type="NCBI Taxonomy" id="43928"/>
    <lineage>
        <taxon>Archaea</taxon>
        <taxon>Methanobacteriati</taxon>
        <taxon>Methanobacteriota</taxon>
        <taxon>Stenosarchaea group</taxon>
        <taxon>Halobacteria</taxon>
        <taxon>Halobacteriales</taxon>
        <taxon>Haloferacaceae</taxon>
        <taxon>Halobaculum</taxon>
    </lineage>
</organism>
<sequence>MSRSSSSRDRAFAEPTVALAAVLALSLGVAAYAIVLDGVGGSRSTPSARPALERVHEAVTVGGVADPGRLGGGAATAGTNRRMNVTLAVAGRRWSAGDATPESVADGDGRATATRRVGVALAPGRIRPGRLRVTVWR</sequence>
<evidence type="ECO:0000313" key="2">
    <source>
        <dbReference type="Proteomes" id="UP000184357"/>
    </source>
</evidence>
<dbReference type="InterPro" id="IPR055709">
    <property type="entry name" value="DUF7285"/>
</dbReference>
<dbReference type="STRING" id="43928.SAMN05443636_2754"/>
<dbReference type="EMBL" id="FQWV01000008">
    <property type="protein sequence ID" value="SHH51506.1"/>
    <property type="molecule type" value="Genomic_DNA"/>
</dbReference>
<dbReference type="Proteomes" id="UP000184357">
    <property type="component" value="Unassembled WGS sequence"/>
</dbReference>
<keyword evidence="2" id="KW-1185">Reference proteome</keyword>
<dbReference type="Pfam" id="PF23956">
    <property type="entry name" value="DUF7285"/>
    <property type="match status" value="1"/>
</dbReference>
<dbReference type="OrthoDB" id="331046at2157"/>
<evidence type="ECO:0000313" key="1">
    <source>
        <dbReference type="EMBL" id="SHH51506.1"/>
    </source>
</evidence>
<protein>
    <submittedName>
        <fullName evidence="1">Uncharacterized protein</fullName>
    </submittedName>
</protein>
<proteinExistence type="predicted"/>